<feature type="transmembrane region" description="Helical" evidence="8">
    <location>
        <begin position="319"/>
        <end position="336"/>
    </location>
</feature>
<dbReference type="AlphaFoldDB" id="A0A4R2LC45"/>
<comment type="caution">
    <text evidence="10">The sequence shown here is derived from an EMBL/GenBank/DDBJ whole genome shotgun (WGS) entry which is preliminary data.</text>
</comment>
<proteinExistence type="inferred from homology"/>
<feature type="transmembrane region" description="Helical" evidence="8">
    <location>
        <begin position="53"/>
        <end position="72"/>
    </location>
</feature>
<dbReference type="Gene3D" id="1.20.1250.20">
    <property type="entry name" value="MFS general substrate transporter like domains"/>
    <property type="match status" value="1"/>
</dbReference>
<keyword evidence="11" id="KW-1185">Reference proteome</keyword>
<dbReference type="CDD" id="cd17324">
    <property type="entry name" value="MFS_NepI_like"/>
    <property type="match status" value="1"/>
</dbReference>
<dbReference type="InterPro" id="IPR020846">
    <property type="entry name" value="MFS_dom"/>
</dbReference>
<evidence type="ECO:0000256" key="8">
    <source>
        <dbReference type="SAM" id="Phobius"/>
    </source>
</evidence>
<evidence type="ECO:0000313" key="10">
    <source>
        <dbReference type="EMBL" id="TCO81922.1"/>
    </source>
</evidence>
<dbReference type="Proteomes" id="UP000295765">
    <property type="component" value="Unassembled WGS sequence"/>
</dbReference>
<dbReference type="EMBL" id="SLWY01000006">
    <property type="protein sequence ID" value="TCO81922.1"/>
    <property type="molecule type" value="Genomic_DNA"/>
</dbReference>
<dbReference type="InterPro" id="IPR005829">
    <property type="entry name" value="Sugar_transporter_CS"/>
</dbReference>
<evidence type="ECO:0000256" key="7">
    <source>
        <dbReference type="ARBA" id="ARBA00023136"/>
    </source>
</evidence>
<keyword evidence="7 8" id="KW-0472">Membrane</keyword>
<evidence type="ECO:0000313" key="11">
    <source>
        <dbReference type="Proteomes" id="UP000295765"/>
    </source>
</evidence>
<keyword evidence="4" id="KW-1003">Cell membrane</keyword>
<dbReference type="PANTHER" id="PTHR43271:SF1">
    <property type="entry name" value="INNER MEMBRANE TRANSPORT PROTEIN YNFM"/>
    <property type="match status" value="1"/>
</dbReference>
<feature type="transmembrane region" description="Helical" evidence="8">
    <location>
        <begin position="84"/>
        <end position="104"/>
    </location>
</feature>
<evidence type="ECO:0000259" key="9">
    <source>
        <dbReference type="PROSITE" id="PS50850"/>
    </source>
</evidence>
<dbReference type="InterPro" id="IPR011701">
    <property type="entry name" value="MFS"/>
</dbReference>
<feature type="transmembrane region" description="Helical" evidence="8">
    <location>
        <begin position="116"/>
        <end position="135"/>
    </location>
</feature>
<sequence>MKTPVPCRALDRAAGRAYAAASFTVAMPPMTAIPPDTAAIALGTPAFRRVRTALFLGGFATFALLYCVQPLMPLLSQTYRLSPAAASLALSAATGALSLTLIAASVLSDRYGRRPVMVSALTLAALLALLSAAAADFAHLVLLRALEGVALAGLPAVAMAYLSEEIEPEGLGYAMGLYISGSALGGMSGRVFAAWVGEAFSWRVALAAVGAIGLALAFAFWRSLPLSRRFRPRSLHPRVLAEGMRGHLADAGLPWLFATAFLLMGCFVSLYNYLGYRLGAPPFNLGPGATGMIFMLYLVGSAASTWAGRLADRLGRRRVLWWITTLMLVGLLLTLSSQLAAVVLGVALFTFGFFGSHAVASGWVGRRARQARGLASALYLFAYYAGSSVLGTASGLVWSVGGWGAVVGVLALGLLACLAIALRLRRLEPLPPAP</sequence>
<comment type="subcellular location">
    <subcellularLocation>
        <location evidence="1">Cell membrane</location>
        <topology evidence="1">Multi-pass membrane protein</topology>
    </subcellularLocation>
</comment>
<evidence type="ECO:0000256" key="3">
    <source>
        <dbReference type="ARBA" id="ARBA00022448"/>
    </source>
</evidence>
<dbReference type="SUPFAM" id="SSF103473">
    <property type="entry name" value="MFS general substrate transporter"/>
    <property type="match status" value="1"/>
</dbReference>
<feature type="transmembrane region" description="Helical" evidence="8">
    <location>
        <begin position="174"/>
        <end position="196"/>
    </location>
</feature>
<dbReference type="Pfam" id="PF07690">
    <property type="entry name" value="MFS_1"/>
    <property type="match status" value="2"/>
</dbReference>
<feature type="transmembrane region" description="Helical" evidence="8">
    <location>
        <begin position="377"/>
        <end position="397"/>
    </location>
</feature>
<name>A0A4R2LC45_9GAMM</name>
<feature type="transmembrane region" description="Helical" evidence="8">
    <location>
        <begin position="286"/>
        <end position="307"/>
    </location>
</feature>
<dbReference type="GO" id="GO:0005886">
    <property type="term" value="C:plasma membrane"/>
    <property type="evidence" value="ECO:0007669"/>
    <property type="project" value="UniProtKB-SubCell"/>
</dbReference>
<dbReference type="PROSITE" id="PS00216">
    <property type="entry name" value="SUGAR_TRANSPORT_1"/>
    <property type="match status" value="2"/>
</dbReference>
<organism evidence="10 11">
    <name type="scientific">Plasticicumulans lactativorans</name>
    <dbReference type="NCBI Taxonomy" id="1133106"/>
    <lineage>
        <taxon>Bacteria</taxon>
        <taxon>Pseudomonadati</taxon>
        <taxon>Pseudomonadota</taxon>
        <taxon>Gammaproteobacteria</taxon>
        <taxon>Candidatus Competibacteraceae</taxon>
        <taxon>Plasticicumulans</taxon>
    </lineage>
</organism>
<gene>
    <name evidence="10" type="ORF">EV699_10616</name>
</gene>
<evidence type="ECO:0000256" key="6">
    <source>
        <dbReference type="ARBA" id="ARBA00022989"/>
    </source>
</evidence>
<keyword evidence="6 8" id="KW-1133">Transmembrane helix</keyword>
<feature type="transmembrane region" description="Helical" evidence="8">
    <location>
        <begin position="202"/>
        <end position="221"/>
    </location>
</feature>
<dbReference type="PANTHER" id="PTHR43271">
    <property type="entry name" value="BLL2771 PROTEIN"/>
    <property type="match status" value="1"/>
</dbReference>
<feature type="domain" description="Major facilitator superfamily (MFS) profile" evidence="9">
    <location>
        <begin position="46"/>
        <end position="428"/>
    </location>
</feature>
<dbReference type="OrthoDB" id="63984at2"/>
<keyword evidence="5 8" id="KW-0812">Transmembrane</keyword>
<evidence type="ECO:0000256" key="4">
    <source>
        <dbReference type="ARBA" id="ARBA00022475"/>
    </source>
</evidence>
<accession>A0A4R2LC45</accession>
<evidence type="ECO:0000256" key="2">
    <source>
        <dbReference type="ARBA" id="ARBA00008335"/>
    </source>
</evidence>
<comment type="similarity">
    <text evidence="2">Belongs to the major facilitator superfamily.</text>
</comment>
<evidence type="ECO:0000256" key="1">
    <source>
        <dbReference type="ARBA" id="ARBA00004651"/>
    </source>
</evidence>
<feature type="transmembrane region" description="Helical" evidence="8">
    <location>
        <begin position="403"/>
        <end position="422"/>
    </location>
</feature>
<keyword evidence="3" id="KW-0813">Transport</keyword>
<dbReference type="GO" id="GO:0022857">
    <property type="term" value="F:transmembrane transporter activity"/>
    <property type="evidence" value="ECO:0007669"/>
    <property type="project" value="InterPro"/>
</dbReference>
<feature type="transmembrane region" description="Helical" evidence="8">
    <location>
        <begin position="253"/>
        <end position="274"/>
    </location>
</feature>
<reference evidence="10 11" key="1">
    <citation type="submission" date="2019-03" db="EMBL/GenBank/DDBJ databases">
        <title>Genomic Encyclopedia of Type Strains, Phase IV (KMG-IV): sequencing the most valuable type-strain genomes for metagenomic binning, comparative biology and taxonomic classification.</title>
        <authorList>
            <person name="Goeker M."/>
        </authorList>
    </citation>
    <scope>NUCLEOTIDE SEQUENCE [LARGE SCALE GENOMIC DNA]</scope>
    <source>
        <strain evidence="10 11">DSM 25287</strain>
    </source>
</reference>
<feature type="transmembrane region" description="Helical" evidence="8">
    <location>
        <begin position="141"/>
        <end position="162"/>
    </location>
</feature>
<feature type="transmembrane region" description="Helical" evidence="8">
    <location>
        <begin position="342"/>
        <end position="365"/>
    </location>
</feature>
<protein>
    <submittedName>
        <fullName evidence="10">YNFM family putative membrane transporter</fullName>
    </submittedName>
</protein>
<evidence type="ECO:0000256" key="5">
    <source>
        <dbReference type="ARBA" id="ARBA00022692"/>
    </source>
</evidence>
<dbReference type="PROSITE" id="PS50850">
    <property type="entry name" value="MFS"/>
    <property type="match status" value="1"/>
</dbReference>
<dbReference type="InterPro" id="IPR036259">
    <property type="entry name" value="MFS_trans_sf"/>
</dbReference>